<reference evidence="2 3" key="1">
    <citation type="submission" date="2017-12" db="EMBL/GenBank/DDBJ databases">
        <authorList>
            <consortium name="DOE Joint Genome Institute"/>
            <person name="Haridas S."/>
            <person name="Kjaerbolling I."/>
            <person name="Vesth T.C."/>
            <person name="Frisvad J.C."/>
            <person name="Nybo J.L."/>
            <person name="Theobald S."/>
            <person name="Kuo A."/>
            <person name="Bowyer P."/>
            <person name="Matsuda Y."/>
            <person name="Mondo S."/>
            <person name="Lyhne E.K."/>
            <person name="Kogle M.E."/>
            <person name="Clum A."/>
            <person name="Lipzen A."/>
            <person name="Salamov A."/>
            <person name="Ngan C.Y."/>
            <person name="Daum C."/>
            <person name="Chiniquy J."/>
            <person name="Barry K."/>
            <person name="LaButti K."/>
            <person name="Simmons B.A."/>
            <person name="Magnuson J.K."/>
            <person name="Mortensen U.H."/>
            <person name="Larsen T.O."/>
            <person name="Grigoriev I.V."/>
            <person name="Baker S.E."/>
            <person name="Andersen M.R."/>
            <person name="Nordberg H.P."/>
            <person name="Cantor M.N."/>
            <person name="Hua S.X."/>
        </authorList>
    </citation>
    <scope>NUCLEOTIDE SEQUENCE [LARGE SCALE GENOMIC DNA]</scope>
    <source>
        <strain evidence="2 3">CBS 102.13</strain>
    </source>
</reference>
<keyword evidence="1" id="KW-1133">Transmembrane helix</keyword>
<evidence type="ECO:0008006" key="4">
    <source>
        <dbReference type="Google" id="ProtNLM"/>
    </source>
</evidence>
<organism evidence="2 3">
    <name type="scientific">Aspergillus candidus</name>
    <dbReference type="NCBI Taxonomy" id="41067"/>
    <lineage>
        <taxon>Eukaryota</taxon>
        <taxon>Fungi</taxon>
        <taxon>Dikarya</taxon>
        <taxon>Ascomycota</taxon>
        <taxon>Pezizomycotina</taxon>
        <taxon>Eurotiomycetes</taxon>
        <taxon>Eurotiomycetidae</taxon>
        <taxon>Eurotiales</taxon>
        <taxon>Aspergillaceae</taxon>
        <taxon>Aspergillus</taxon>
        <taxon>Aspergillus subgen. Circumdati</taxon>
    </lineage>
</organism>
<keyword evidence="1" id="KW-0472">Membrane</keyword>
<feature type="transmembrane region" description="Helical" evidence="1">
    <location>
        <begin position="48"/>
        <end position="67"/>
    </location>
</feature>
<dbReference type="Proteomes" id="UP000234585">
    <property type="component" value="Unassembled WGS sequence"/>
</dbReference>
<dbReference type="GeneID" id="36519061"/>
<accession>A0A2I2FH03</accession>
<sequence>MDGSSVLRTDTFEGDKKGLRSTVFRPHLVPVSAADHRQSDSGMGDPSVSILPILFFYFFLSLFKNFPKCIYLPYPRRP</sequence>
<dbReference type="EMBL" id="KZ559127">
    <property type="protein sequence ID" value="PLB39880.1"/>
    <property type="molecule type" value="Genomic_DNA"/>
</dbReference>
<name>A0A2I2FH03_ASPCN</name>
<evidence type="ECO:0000256" key="1">
    <source>
        <dbReference type="SAM" id="Phobius"/>
    </source>
</evidence>
<keyword evidence="1" id="KW-0812">Transmembrane</keyword>
<gene>
    <name evidence="2" type="ORF">BDW47DRAFT_102616</name>
</gene>
<evidence type="ECO:0000313" key="2">
    <source>
        <dbReference type="EMBL" id="PLB39880.1"/>
    </source>
</evidence>
<dbReference type="RefSeq" id="XP_024673892.1">
    <property type="nucleotide sequence ID" value="XM_024811901.1"/>
</dbReference>
<evidence type="ECO:0000313" key="3">
    <source>
        <dbReference type="Proteomes" id="UP000234585"/>
    </source>
</evidence>
<protein>
    <recommendedName>
        <fullName evidence="4">Transmembrane protein</fullName>
    </recommendedName>
</protein>
<proteinExistence type="predicted"/>
<dbReference type="AlphaFoldDB" id="A0A2I2FH03"/>
<keyword evidence="3" id="KW-1185">Reference proteome</keyword>